<dbReference type="AlphaFoldDB" id="A0A655CPU9"/>
<protein>
    <submittedName>
        <fullName evidence="1">Uncharacterized protein</fullName>
    </submittedName>
</protein>
<proteinExistence type="predicted"/>
<evidence type="ECO:0000313" key="1">
    <source>
        <dbReference type="EMBL" id="CNU22033.1"/>
    </source>
</evidence>
<accession>A0A655CPU9</accession>
<gene>
    <name evidence="1" type="ORF">ERS008198_02232</name>
</gene>
<evidence type="ECO:0000313" key="2">
    <source>
        <dbReference type="Proteomes" id="UP000041314"/>
    </source>
</evidence>
<name>A0A655CPU9_SALET</name>
<reference evidence="1 2" key="1">
    <citation type="submission" date="2015-03" db="EMBL/GenBank/DDBJ databases">
        <authorList>
            <consortium name="Pathogen Informatics"/>
        </authorList>
    </citation>
    <scope>NUCLEOTIDE SEQUENCE [LARGE SCALE GENOMIC DNA]</scope>
    <source>
        <strain evidence="1 2">A1104</strain>
    </source>
</reference>
<organism evidence="1 2">
    <name type="scientific">Salmonella enterica subsp. enterica serovar Bovismorbificans</name>
    <dbReference type="NCBI Taxonomy" id="58097"/>
    <lineage>
        <taxon>Bacteria</taxon>
        <taxon>Pseudomonadati</taxon>
        <taxon>Pseudomonadota</taxon>
        <taxon>Gammaproteobacteria</taxon>
        <taxon>Enterobacterales</taxon>
        <taxon>Enterobacteriaceae</taxon>
        <taxon>Salmonella</taxon>
    </lineage>
</organism>
<dbReference type="EMBL" id="CQPA01000014">
    <property type="protein sequence ID" value="CNU22033.1"/>
    <property type="molecule type" value="Genomic_DNA"/>
</dbReference>
<sequence>MILPANTKKGIASSVKPSRPTVIFCEITEIAASGGRAIRIENKDDSPIANVIGTPTASIMAKLPNKTIIG</sequence>
<dbReference type="Proteomes" id="UP000041314">
    <property type="component" value="Unassembled WGS sequence"/>
</dbReference>